<proteinExistence type="inferred from homology"/>
<feature type="transmembrane region" description="Helical" evidence="12">
    <location>
        <begin position="78"/>
        <end position="102"/>
    </location>
</feature>
<reference evidence="14 15" key="1">
    <citation type="submission" date="2018-01" db="EMBL/GenBank/DDBJ databases">
        <title>Whole genome sequencing of Histamine producing bacteria.</title>
        <authorList>
            <person name="Butler K."/>
        </authorList>
    </citation>
    <scope>NUCLEOTIDE SEQUENCE [LARGE SCALE GENOMIC DNA]</scope>
    <source>
        <strain evidence="14 15">DSM 24669</strain>
    </source>
</reference>
<dbReference type="STRING" id="680026.AB733_07840"/>
<feature type="transmembrane region" description="Helical" evidence="12">
    <location>
        <begin position="7"/>
        <end position="27"/>
    </location>
</feature>
<keyword evidence="7 12" id="KW-0812">Transmembrane</keyword>
<comment type="subcellular location">
    <subcellularLocation>
        <location evidence="2">Cell membrane</location>
        <topology evidence="2">Multi-pass membrane protein</topology>
    </subcellularLocation>
    <subcellularLocation>
        <location evidence="12">Membrane</location>
        <topology evidence="12">Multi-pass membrane protein</topology>
    </subcellularLocation>
</comment>
<dbReference type="InterPro" id="IPR019533">
    <property type="entry name" value="Peptidase_S26"/>
</dbReference>
<evidence type="ECO:0000256" key="7">
    <source>
        <dbReference type="ARBA" id="ARBA00022692"/>
    </source>
</evidence>
<dbReference type="PANTHER" id="PTHR43390:SF1">
    <property type="entry name" value="CHLOROPLAST PROCESSING PEPTIDASE"/>
    <property type="match status" value="1"/>
</dbReference>
<comment type="caution">
    <text evidence="14">The sequence shown here is derived from an EMBL/GenBank/DDBJ whole genome shotgun (WGS) entry which is preliminary data.</text>
</comment>
<evidence type="ECO:0000256" key="11">
    <source>
        <dbReference type="PIRSR" id="PIRSR600223-1"/>
    </source>
</evidence>
<dbReference type="CDD" id="cd06530">
    <property type="entry name" value="S26_SPase_I"/>
    <property type="match status" value="1"/>
</dbReference>
<dbReference type="PANTHER" id="PTHR43390">
    <property type="entry name" value="SIGNAL PEPTIDASE I"/>
    <property type="match status" value="1"/>
</dbReference>
<dbReference type="EC" id="3.4.21.89" evidence="4 12"/>
<dbReference type="Proteomes" id="UP000240481">
    <property type="component" value="Unassembled WGS sequence"/>
</dbReference>
<dbReference type="GO" id="GO:0009003">
    <property type="term" value="F:signal peptidase activity"/>
    <property type="evidence" value="ECO:0007669"/>
    <property type="project" value="UniProtKB-EC"/>
</dbReference>
<evidence type="ECO:0000256" key="6">
    <source>
        <dbReference type="ARBA" id="ARBA00022475"/>
    </source>
</evidence>
<evidence type="ECO:0000256" key="9">
    <source>
        <dbReference type="ARBA" id="ARBA00022989"/>
    </source>
</evidence>
<keyword evidence="12" id="KW-0645">Protease</keyword>
<dbReference type="InterPro" id="IPR019757">
    <property type="entry name" value="Pept_S26A_signal_pept_1_Lys-AS"/>
</dbReference>
<evidence type="ECO:0000313" key="15">
    <source>
        <dbReference type="Proteomes" id="UP000240481"/>
    </source>
</evidence>
<dbReference type="Gene3D" id="2.10.109.10">
    <property type="entry name" value="Umud Fragment, subunit A"/>
    <property type="match status" value="1"/>
</dbReference>
<dbReference type="SUPFAM" id="SSF51306">
    <property type="entry name" value="LexA/Signal peptidase"/>
    <property type="match status" value="1"/>
</dbReference>
<keyword evidence="9 12" id="KW-1133">Transmembrane helix</keyword>
<dbReference type="RefSeq" id="WP_048898262.1">
    <property type="nucleotide sequence ID" value="NZ_AP024852.1"/>
</dbReference>
<keyword evidence="8 12" id="KW-0378">Hydrolase</keyword>
<accession>A0A0J8VCV9</accession>
<dbReference type="Pfam" id="PF10502">
    <property type="entry name" value="Peptidase_S26"/>
    <property type="match status" value="1"/>
</dbReference>
<organism evidence="14 15">
    <name type="scientific">Photobacterium swingsii</name>
    <dbReference type="NCBI Taxonomy" id="680026"/>
    <lineage>
        <taxon>Bacteria</taxon>
        <taxon>Pseudomonadati</taxon>
        <taxon>Pseudomonadota</taxon>
        <taxon>Gammaproteobacteria</taxon>
        <taxon>Vibrionales</taxon>
        <taxon>Vibrionaceae</taxon>
        <taxon>Photobacterium</taxon>
    </lineage>
</organism>
<keyword evidence="15" id="KW-1185">Reference proteome</keyword>
<sequence>MGTFWKPNILVVIVLGLIVQPFVFLYVNKPRYFVLYFLLLIGVMIFSPDFIGAFILICPIHGYIIARRYKGQGVRPWFARWWATILCFLVMLSLLITIRVFFFDLFRVPANSMSPFLNPGDKVVVDKRGFGNYRYFGMQFSKIPASVNLERGDVIVFQYPKNTSIDFVKRIVALPGDKITYINKKIQIEKYCSKTSCSGDGNSDYLNIVRNDKGKLLDKGLWLYEEYAGNNKYDILIDKTKKDRTSKYFTQENSKVGEWIVPLGHYFVLGDYRDKSFDSRYWGFVPQGNIIGTVAIAW</sequence>
<dbReference type="PROSITE" id="PS00760">
    <property type="entry name" value="SPASE_I_2"/>
    <property type="match status" value="1"/>
</dbReference>
<dbReference type="PRINTS" id="PR00727">
    <property type="entry name" value="LEADERPTASE"/>
</dbReference>
<dbReference type="OrthoDB" id="9815782at2"/>
<evidence type="ECO:0000256" key="4">
    <source>
        <dbReference type="ARBA" id="ARBA00013208"/>
    </source>
</evidence>
<keyword evidence="10 12" id="KW-0472">Membrane</keyword>
<dbReference type="AlphaFoldDB" id="A0A0J8VCV9"/>
<dbReference type="EMBL" id="PYLZ01000008">
    <property type="protein sequence ID" value="PSW23392.1"/>
    <property type="molecule type" value="Genomic_DNA"/>
</dbReference>
<dbReference type="GO" id="GO:0005886">
    <property type="term" value="C:plasma membrane"/>
    <property type="evidence" value="ECO:0007669"/>
    <property type="project" value="UniProtKB-SubCell"/>
</dbReference>
<evidence type="ECO:0000259" key="13">
    <source>
        <dbReference type="Pfam" id="PF10502"/>
    </source>
</evidence>
<feature type="active site" evidence="11">
    <location>
        <position position="169"/>
    </location>
</feature>
<keyword evidence="6" id="KW-1003">Cell membrane</keyword>
<name>A0A0J8VCV9_9GAMM</name>
<gene>
    <name evidence="14" type="primary">lepB</name>
    <name evidence="14" type="ORF">C9I94_14785</name>
</gene>
<dbReference type="NCBIfam" id="TIGR02227">
    <property type="entry name" value="sigpep_I_bact"/>
    <property type="match status" value="1"/>
</dbReference>
<comment type="catalytic activity">
    <reaction evidence="1 12">
        <text>Cleavage of hydrophobic, N-terminal signal or leader sequences from secreted and periplasmic proteins.</text>
        <dbReference type="EC" id="3.4.21.89"/>
    </reaction>
</comment>
<evidence type="ECO:0000256" key="1">
    <source>
        <dbReference type="ARBA" id="ARBA00000677"/>
    </source>
</evidence>
<feature type="transmembrane region" description="Helical" evidence="12">
    <location>
        <begin position="33"/>
        <end position="66"/>
    </location>
</feature>
<comment type="similarity">
    <text evidence="3 12">Belongs to the peptidase S26 family.</text>
</comment>
<evidence type="ECO:0000256" key="2">
    <source>
        <dbReference type="ARBA" id="ARBA00004651"/>
    </source>
</evidence>
<dbReference type="InterPro" id="IPR000223">
    <property type="entry name" value="Pept_S26A_signal_pept_1"/>
</dbReference>
<feature type="active site" evidence="11">
    <location>
        <position position="112"/>
    </location>
</feature>
<evidence type="ECO:0000256" key="12">
    <source>
        <dbReference type="RuleBase" id="RU362042"/>
    </source>
</evidence>
<feature type="domain" description="Peptidase S26" evidence="13">
    <location>
        <begin position="82"/>
        <end position="297"/>
    </location>
</feature>
<protein>
    <recommendedName>
        <fullName evidence="5 12">Signal peptidase I</fullName>
        <ecNumber evidence="4 12">3.4.21.89</ecNumber>
    </recommendedName>
</protein>
<evidence type="ECO:0000256" key="10">
    <source>
        <dbReference type="ARBA" id="ARBA00023136"/>
    </source>
</evidence>
<dbReference type="InterPro" id="IPR036286">
    <property type="entry name" value="LexA/Signal_pep-like_sf"/>
</dbReference>
<evidence type="ECO:0000256" key="8">
    <source>
        <dbReference type="ARBA" id="ARBA00022801"/>
    </source>
</evidence>
<evidence type="ECO:0000256" key="3">
    <source>
        <dbReference type="ARBA" id="ARBA00009370"/>
    </source>
</evidence>
<evidence type="ECO:0000313" key="14">
    <source>
        <dbReference type="EMBL" id="PSW23392.1"/>
    </source>
</evidence>
<evidence type="ECO:0000256" key="5">
    <source>
        <dbReference type="ARBA" id="ARBA00019232"/>
    </source>
</evidence>
<dbReference type="InterPro" id="IPR019766">
    <property type="entry name" value="Sign_pep_all-beta_subdom"/>
</dbReference>
<dbReference type="GO" id="GO:0006465">
    <property type="term" value="P:signal peptide processing"/>
    <property type="evidence" value="ECO:0007669"/>
    <property type="project" value="InterPro"/>
</dbReference>
<dbReference type="GO" id="GO:0004252">
    <property type="term" value="F:serine-type endopeptidase activity"/>
    <property type="evidence" value="ECO:0007669"/>
    <property type="project" value="InterPro"/>
</dbReference>
<dbReference type="Gene3D" id="2.170.230.10">
    <property type="match status" value="1"/>
</dbReference>